<keyword evidence="2" id="KW-0472">Membrane</keyword>
<dbReference type="InterPro" id="IPR007039">
    <property type="entry name" value="TrbC/VirB2"/>
</dbReference>
<keyword evidence="2" id="KW-0812">Transmembrane</keyword>
<sequence>MSFGFFASVGARASSLIDPLGSSAILAATQWMSGTLLGSLATTIAVIAIGWVGLMMLSGRIDLRRGLTVVLGCFILFGAPTIAKGLRGFGNGAVDEASNNSSLGPVPSPIKPVPPPSLANSYDPYAGASLTP</sequence>
<evidence type="ECO:0000313" key="3">
    <source>
        <dbReference type="EMBL" id="MBB4642585.1"/>
    </source>
</evidence>
<dbReference type="Pfam" id="PF04956">
    <property type="entry name" value="TrbC"/>
    <property type="match status" value="1"/>
</dbReference>
<dbReference type="RefSeq" id="WP_184476825.1">
    <property type="nucleotide sequence ID" value="NZ_JACHOV010000012.1"/>
</dbReference>
<dbReference type="AlphaFoldDB" id="A0A840HWX6"/>
<keyword evidence="4" id="KW-1185">Reference proteome</keyword>
<comment type="caution">
    <text evidence="3">The sequence shown here is derived from an EMBL/GenBank/DDBJ whole genome shotgun (WGS) entry which is preliminary data.</text>
</comment>
<reference evidence="3 4" key="1">
    <citation type="submission" date="2020-08" db="EMBL/GenBank/DDBJ databases">
        <title>Genomic Encyclopedia of Type Strains, Phase IV (KMG-IV): sequencing the most valuable type-strain genomes for metagenomic binning, comparative biology and taxonomic classification.</title>
        <authorList>
            <person name="Goeker M."/>
        </authorList>
    </citation>
    <scope>NUCLEOTIDE SEQUENCE [LARGE SCALE GENOMIC DNA]</scope>
    <source>
        <strain evidence="3 4">DSM 7465</strain>
    </source>
</reference>
<feature type="region of interest" description="Disordered" evidence="1">
    <location>
        <begin position="100"/>
        <end position="132"/>
    </location>
</feature>
<gene>
    <name evidence="3" type="ORF">HNQ99_002921</name>
</gene>
<keyword evidence="2" id="KW-1133">Transmembrane helix</keyword>
<feature type="transmembrane region" description="Helical" evidence="2">
    <location>
        <begin position="66"/>
        <end position="83"/>
    </location>
</feature>
<evidence type="ECO:0000256" key="2">
    <source>
        <dbReference type="SAM" id="Phobius"/>
    </source>
</evidence>
<proteinExistence type="predicted"/>
<evidence type="ECO:0000256" key="1">
    <source>
        <dbReference type="SAM" id="MobiDB-lite"/>
    </source>
</evidence>
<feature type="compositionally biased region" description="Pro residues" evidence="1">
    <location>
        <begin position="106"/>
        <end position="117"/>
    </location>
</feature>
<organism evidence="3 4">
    <name type="scientific">Rhizorhapis suberifaciens</name>
    <name type="common">corky root of lettuce</name>
    <dbReference type="NCBI Taxonomy" id="13656"/>
    <lineage>
        <taxon>Bacteria</taxon>
        <taxon>Pseudomonadati</taxon>
        <taxon>Pseudomonadota</taxon>
        <taxon>Alphaproteobacteria</taxon>
        <taxon>Sphingomonadales</taxon>
        <taxon>Sphingomonadaceae</taxon>
        <taxon>Rhizorhapis</taxon>
    </lineage>
</organism>
<name>A0A840HWX6_9SPHN</name>
<dbReference type="Proteomes" id="UP000575068">
    <property type="component" value="Unassembled WGS sequence"/>
</dbReference>
<dbReference type="EMBL" id="JACHOV010000012">
    <property type="protein sequence ID" value="MBB4642585.1"/>
    <property type="molecule type" value="Genomic_DNA"/>
</dbReference>
<evidence type="ECO:0000313" key="4">
    <source>
        <dbReference type="Proteomes" id="UP000575068"/>
    </source>
</evidence>
<protein>
    <submittedName>
        <fullName evidence="3">Type IV secretory pathway VirB2 component (Pilin)</fullName>
    </submittedName>
</protein>
<feature type="transmembrane region" description="Helical" evidence="2">
    <location>
        <begin position="31"/>
        <end position="54"/>
    </location>
</feature>
<accession>A0A840HWX6</accession>